<evidence type="ECO:0000313" key="1">
    <source>
        <dbReference type="EMBL" id="JAH24451.1"/>
    </source>
</evidence>
<proteinExistence type="predicted"/>
<sequence length="26" mass="2926">MRERESVCVCVCVRKRSIAGTHTAFS</sequence>
<reference evidence="1" key="1">
    <citation type="submission" date="2014-11" db="EMBL/GenBank/DDBJ databases">
        <authorList>
            <person name="Amaro Gonzalez C."/>
        </authorList>
    </citation>
    <scope>NUCLEOTIDE SEQUENCE</scope>
</reference>
<reference evidence="1" key="2">
    <citation type="journal article" date="2015" name="Fish Shellfish Immunol.">
        <title>Early steps in the European eel (Anguilla anguilla)-Vibrio vulnificus interaction in the gills: Role of the RtxA13 toxin.</title>
        <authorList>
            <person name="Callol A."/>
            <person name="Pajuelo D."/>
            <person name="Ebbesson L."/>
            <person name="Teles M."/>
            <person name="MacKenzie S."/>
            <person name="Amaro C."/>
        </authorList>
    </citation>
    <scope>NUCLEOTIDE SEQUENCE</scope>
</reference>
<accession>A0A0E9R5M4</accession>
<organism evidence="1">
    <name type="scientific">Anguilla anguilla</name>
    <name type="common">European freshwater eel</name>
    <name type="synonym">Muraena anguilla</name>
    <dbReference type="NCBI Taxonomy" id="7936"/>
    <lineage>
        <taxon>Eukaryota</taxon>
        <taxon>Metazoa</taxon>
        <taxon>Chordata</taxon>
        <taxon>Craniata</taxon>
        <taxon>Vertebrata</taxon>
        <taxon>Euteleostomi</taxon>
        <taxon>Actinopterygii</taxon>
        <taxon>Neopterygii</taxon>
        <taxon>Teleostei</taxon>
        <taxon>Anguilliformes</taxon>
        <taxon>Anguillidae</taxon>
        <taxon>Anguilla</taxon>
    </lineage>
</organism>
<protein>
    <submittedName>
        <fullName evidence="1">Uncharacterized protein</fullName>
    </submittedName>
</protein>
<name>A0A0E9R5M4_ANGAN</name>
<dbReference type="EMBL" id="GBXM01084126">
    <property type="protein sequence ID" value="JAH24451.1"/>
    <property type="molecule type" value="Transcribed_RNA"/>
</dbReference>
<dbReference type="AlphaFoldDB" id="A0A0E9R5M4"/>